<organism evidence="5 6">
    <name type="scientific">Mucilaginibacter lappiensis</name>
    <dbReference type="NCBI Taxonomy" id="354630"/>
    <lineage>
        <taxon>Bacteria</taxon>
        <taxon>Pseudomonadati</taxon>
        <taxon>Bacteroidota</taxon>
        <taxon>Sphingobacteriia</taxon>
        <taxon>Sphingobacteriales</taxon>
        <taxon>Sphingobacteriaceae</taxon>
        <taxon>Mucilaginibacter</taxon>
    </lineage>
</organism>
<dbReference type="InterPro" id="IPR036821">
    <property type="entry name" value="Peptide_deformylase_sf"/>
</dbReference>
<dbReference type="SUPFAM" id="SSF56420">
    <property type="entry name" value="Peptide deformylase"/>
    <property type="match status" value="1"/>
</dbReference>
<evidence type="ECO:0000256" key="4">
    <source>
        <dbReference type="HAMAP-Rule" id="MF_00163"/>
    </source>
</evidence>
<reference evidence="5 6" key="1">
    <citation type="submission" date="2020-08" db="EMBL/GenBank/DDBJ databases">
        <title>Genomic Encyclopedia of Type Strains, Phase IV (KMG-V): Genome sequencing to study the core and pangenomes of soil and plant-associated prokaryotes.</title>
        <authorList>
            <person name="Whitman W."/>
        </authorList>
    </citation>
    <scope>NUCLEOTIDE SEQUENCE [LARGE SCALE GENOMIC DNA]</scope>
    <source>
        <strain evidence="5 6">ANJLi2</strain>
    </source>
</reference>
<dbReference type="GO" id="GO:0042586">
    <property type="term" value="F:peptide deformylase activity"/>
    <property type="evidence" value="ECO:0007669"/>
    <property type="project" value="UniProtKB-EC"/>
</dbReference>
<dbReference type="Proteomes" id="UP000541583">
    <property type="component" value="Unassembled WGS sequence"/>
</dbReference>
<evidence type="ECO:0000256" key="1">
    <source>
        <dbReference type="ARBA" id="ARBA00010759"/>
    </source>
</evidence>
<dbReference type="EC" id="3.5.1.88" evidence="4"/>
<comment type="catalytic activity">
    <reaction evidence="4">
        <text>N-terminal N-formyl-L-methionyl-[peptide] + H2O = N-terminal L-methionyl-[peptide] + formate</text>
        <dbReference type="Rhea" id="RHEA:24420"/>
        <dbReference type="Rhea" id="RHEA-COMP:10639"/>
        <dbReference type="Rhea" id="RHEA-COMP:10640"/>
        <dbReference type="ChEBI" id="CHEBI:15377"/>
        <dbReference type="ChEBI" id="CHEBI:15740"/>
        <dbReference type="ChEBI" id="CHEBI:49298"/>
        <dbReference type="ChEBI" id="CHEBI:64731"/>
        <dbReference type="EC" id="3.5.1.88"/>
    </reaction>
</comment>
<sequence>MKTLADLLLLGDPRLYEKCEPVLQTDLPLVPGWVADMENVMQGIRAKYNFGRAIAAPQLGIMKRLIYMNIDQPTVFINPEFIELSDEKFELWDDCMSFPNLLVKVARHQKLTIKYLDEDWQPQEWHMEDDLAELLQHEYDHLEGILCISRAVDPKAFKWRL</sequence>
<evidence type="ECO:0000313" key="5">
    <source>
        <dbReference type="EMBL" id="MBB6110232.1"/>
    </source>
</evidence>
<keyword evidence="3 4" id="KW-0378">Hydrolase</keyword>
<dbReference type="HAMAP" id="MF_00163">
    <property type="entry name" value="Pep_deformylase"/>
    <property type="match status" value="1"/>
</dbReference>
<keyword evidence="4" id="KW-0408">Iron</keyword>
<dbReference type="InterPro" id="IPR023635">
    <property type="entry name" value="Peptide_deformylase"/>
</dbReference>
<evidence type="ECO:0000313" key="6">
    <source>
        <dbReference type="Proteomes" id="UP000541583"/>
    </source>
</evidence>
<feature type="active site" evidence="4">
    <location>
        <position position="138"/>
    </location>
</feature>
<keyword evidence="2 4" id="KW-0479">Metal-binding</keyword>
<keyword evidence="6" id="KW-1185">Reference proteome</keyword>
<dbReference type="PANTHER" id="PTHR10458:SF22">
    <property type="entry name" value="PEPTIDE DEFORMYLASE"/>
    <property type="match status" value="1"/>
</dbReference>
<name>A0ABR6PKE1_9SPHI</name>
<dbReference type="RefSeq" id="WP_076373772.1">
    <property type="nucleotide sequence ID" value="NZ_FTMG01000006.1"/>
</dbReference>
<dbReference type="PRINTS" id="PR01576">
    <property type="entry name" value="PDEFORMYLASE"/>
</dbReference>
<comment type="function">
    <text evidence="4">Removes the formyl group from the N-terminal Met of newly synthesized proteins. Requires at least a dipeptide for an efficient rate of reaction. N-terminal L-methionine is a prerequisite for activity but the enzyme has broad specificity at other positions.</text>
</comment>
<accession>A0ABR6PKE1</accession>
<feature type="binding site" evidence="4">
    <location>
        <position position="95"/>
    </location>
    <ligand>
        <name>Fe cation</name>
        <dbReference type="ChEBI" id="CHEBI:24875"/>
    </ligand>
</feature>
<comment type="caution">
    <text evidence="5">The sequence shown here is derived from an EMBL/GenBank/DDBJ whole genome shotgun (WGS) entry which is preliminary data.</text>
</comment>
<evidence type="ECO:0000256" key="2">
    <source>
        <dbReference type="ARBA" id="ARBA00022723"/>
    </source>
</evidence>
<feature type="binding site" evidence="4">
    <location>
        <position position="141"/>
    </location>
    <ligand>
        <name>Fe cation</name>
        <dbReference type="ChEBI" id="CHEBI:24875"/>
    </ligand>
</feature>
<dbReference type="PANTHER" id="PTHR10458">
    <property type="entry name" value="PEPTIDE DEFORMYLASE"/>
    <property type="match status" value="1"/>
</dbReference>
<keyword evidence="4" id="KW-0648">Protein biosynthesis</keyword>
<comment type="similarity">
    <text evidence="1 4">Belongs to the polypeptide deformylase family.</text>
</comment>
<dbReference type="EMBL" id="JACHCB010000007">
    <property type="protein sequence ID" value="MBB6110232.1"/>
    <property type="molecule type" value="Genomic_DNA"/>
</dbReference>
<proteinExistence type="inferred from homology"/>
<gene>
    <name evidence="4" type="primary">def</name>
    <name evidence="5" type="ORF">HDF23_002988</name>
</gene>
<dbReference type="PIRSF" id="PIRSF004749">
    <property type="entry name" value="Pep_def"/>
    <property type="match status" value="1"/>
</dbReference>
<dbReference type="Pfam" id="PF01327">
    <property type="entry name" value="Pep_deformylase"/>
    <property type="match status" value="1"/>
</dbReference>
<protein>
    <recommendedName>
        <fullName evidence="4">Peptide deformylase</fullName>
        <shortName evidence="4">PDF</shortName>
        <ecNumber evidence="4">3.5.1.88</ecNumber>
    </recommendedName>
    <alternativeName>
        <fullName evidence="4">Polypeptide deformylase</fullName>
    </alternativeName>
</protein>
<dbReference type="CDD" id="cd00487">
    <property type="entry name" value="Pep_deformylase"/>
    <property type="match status" value="1"/>
</dbReference>
<evidence type="ECO:0000256" key="3">
    <source>
        <dbReference type="ARBA" id="ARBA00022801"/>
    </source>
</evidence>
<comment type="cofactor">
    <cofactor evidence="4">
        <name>Fe(2+)</name>
        <dbReference type="ChEBI" id="CHEBI:29033"/>
    </cofactor>
    <text evidence="4">Binds 1 Fe(2+) ion.</text>
</comment>
<dbReference type="Gene3D" id="3.90.45.10">
    <property type="entry name" value="Peptide deformylase"/>
    <property type="match status" value="1"/>
</dbReference>
<feature type="binding site" evidence="4">
    <location>
        <position position="137"/>
    </location>
    <ligand>
        <name>Fe cation</name>
        <dbReference type="ChEBI" id="CHEBI:24875"/>
    </ligand>
</feature>